<dbReference type="AlphaFoldDB" id="A0A5D4KII9"/>
<dbReference type="EMBL" id="VTEH01000002">
    <property type="protein sequence ID" value="TYR76756.1"/>
    <property type="molecule type" value="Genomic_DNA"/>
</dbReference>
<organism evidence="1 2">
    <name type="scientific">Rossellomorea vietnamensis</name>
    <dbReference type="NCBI Taxonomy" id="218284"/>
    <lineage>
        <taxon>Bacteria</taxon>
        <taxon>Bacillati</taxon>
        <taxon>Bacillota</taxon>
        <taxon>Bacilli</taxon>
        <taxon>Bacillales</taxon>
        <taxon>Bacillaceae</taxon>
        <taxon>Rossellomorea</taxon>
    </lineage>
</organism>
<name>A0A5D4KII9_9BACI</name>
<comment type="caution">
    <text evidence="1">The sequence shown here is derived from an EMBL/GenBank/DDBJ whole genome shotgun (WGS) entry which is preliminary data.</text>
</comment>
<dbReference type="Pfam" id="PF09501">
    <property type="entry name" value="Bac_small_YrzI"/>
    <property type="match status" value="1"/>
</dbReference>
<proteinExistence type="predicted"/>
<dbReference type="InterPro" id="IPR012655">
    <property type="entry name" value="YrzI"/>
</dbReference>
<dbReference type="Proteomes" id="UP000323317">
    <property type="component" value="Unassembled WGS sequence"/>
</dbReference>
<evidence type="ECO:0000313" key="2">
    <source>
        <dbReference type="Proteomes" id="UP000323317"/>
    </source>
</evidence>
<reference evidence="1 2" key="1">
    <citation type="submission" date="2019-08" db="EMBL/GenBank/DDBJ databases">
        <title>Bacillus genomes from the desert of Cuatro Cienegas, Coahuila.</title>
        <authorList>
            <person name="Olmedo-Alvarez G."/>
        </authorList>
    </citation>
    <scope>NUCLEOTIDE SEQUENCE [LARGE SCALE GENOMIC DNA]</scope>
    <source>
        <strain evidence="1 2">CH40_1T</strain>
    </source>
</reference>
<sequence length="90" mass="10522">MKLQSISYQAAGVCTFLRLFCVCCREVSLCGFFYGMNYKKEGGVRMTLNIFFLSVTFKKQSRSVEECNHDLAVFKQYEECKLKQQTFKML</sequence>
<evidence type="ECO:0000313" key="1">
    <source>
        <dbReference type="EMBL" id="TYR76756.1"/>
    </source>
</evidence>
<accession>A0A5D4KII9</accession>
<protein>
    <submittedName>
        <fullName evidence="1">YrzI family small protein</fullName>
    </submittedName>
</protein>
<gene>
    <name evidence="1" type="ORF">FZC79_03390</name>
</gene>